<dbReference type="EMBL" id="JAAIUW010000007">
    <property type="protein sequence ID" value="KAF7823991.1"/>
    <property type="molecule type" value="Genomic_DNA"/>
</dbReference>
<gene>
    <name evidence="1" type="ORF">G2W53_022135</name>
</gene>
<keyword evidence="2" id="KW-1185">Reference proteome</keyword>
<name>A0A834TN57_9FABA</name>
<organism evidence="1 2">
    <name type="scientific">Senna tora</name>
    <dbReference type="NCBI Taxonomy" id="362788"/>
    <lineage>
        <taxon>Eukaryota</taxon>
        <taxon>Viridiplantae</taxon>
        <taxon>Streptophyta</taxon>
        <taxon>Embryophyta</taxon>
        <taxon>Tracheophyta</taxon>
        <taxon>Spermatophyta</taxon>
        <taxon>Magnoliopsida</taxon>
        <taxon>eudicotyledons</taxon>
        <taxon>Gunneridae</taxon>
        <taxon>Pentapetalae</taxon>
        <taxon>rosids</taxon>
        <taxon>fabids</taxon>
        <taxon>Fabales</taxon>
        <taxon>Fabaceae</taxon>
        <taxon>Caesalpinioideae</taxon>
        <taxon>Cassia clade</taxon>
        <taxon>Senna</taxon>
    </lineage>
</organism>
<comment type="caution">
    <text evidence="1">The sequence shown here is derived from an EMBL/GenBank/DDBJ whole genome shotgun (WGS) entry which is preliminary data.</text>
</comment>
<protein>
    <submittedName>
        <fullName evidence="1">Uncharacterized protein</fullName>
    </submittedName>
</protein>
<dbReference type="AlphaFoldDB" id="A0A834TN57"/>
<reference evidence="1" key="1">
    <citation type="submission" date="2020-09" db="EMBL/GenBank/DDBJ databases">
        <title>Genome-Enabled Discovery of Anthraquinone Biosynthesis in Senna tora.</title>
        <authorList>
            <person name="Kang S.-H."/>
            <person name="Pandey R.P."/>
            <person name="Lee C.-M."/>
            <person name="Sim J.-S."/>
            <person name="Jeong J.-T."/>
            <person name="Choi B.-S."/>
            <person name="Jung M."/>
            <person name="Ginzburg D."/>
            <person name="Zhao K."/>
            <person name="Won S.Y."/>
            <person name="Oh T.-J."/>
            <person name="Yu Y."/>
            <person name="Kim N.-H."/>
            <person name="Lee O.R."/>
            <person name="Lee T.-H."/>
            <person name="Bashyal P."/>
            <person name="Kim T.-S."/>
            <person name="Lee W.-H."/>
            <person name="Kawkins C."/>
            <person name="Kim C.-K."/>
            <person name="Kim J.S."/>
            <person name="Ahn B.O."/>
            <person name="Rhee S.Y."/>
            <person name="Sohng J.K."/>
        </authorList>
    </citation>
    <scope>NUCLEOTIDE SEQUENCE</scope>
    <source>
        <tissue evidence="1">Leaf</tissue>
    </source>
</reference>
<evidence type="ECO:0000313" key="2">
    <source>
        <dbReference type="Proteomes" id="UP000634136"/>
    </source>
</evidence>
<sequence length="167" mass="17777">MGAVKGGGDGLEGLRKVGGGFGFGEGLGFGFGVGRGLRLGGVVEFWWRKGRGELRFCRLGGVVEFWWRKGRGSRLWWLGWREVVHGFGGVGEDGMVGVGYGIGKGKEDWKEAGTHPLAAVEKAKHVRSAAKQQWGAAALSRIEGKQQQSAATLLPGFEMLASSTISS</sequence>
<proteinExistence type="predicted"/>
<accession>A0A834TN57</accession>
<dbReference type="Proteomes" id="UP000634136">
    <property type="component" value="Unassembled WGS sequence"/>
</dbReference>
<evidence type="ECO:0000313" key="1">
    <source>
        <dbReference type="EMBL" id="KAF7823991.1"/>
    </source>
</evidence>